<reference evidence="1 2" key="1">
    <citation type="submission" date="2021-01" db="EMBL/GenBank/DDBJ databases">
        <title>Genomic Encyclopedia of Type Strains, Phase IV (KMG-IV): sequencing the most valuable type-strain genomes for metagenomic binning, comparative biology and taxonomic classification.</title>
        <authorList>
            <person name="Goeker M."/>
        </authorList>
    </citation>
    <scope>NUCLEOTIDE SEQUENCE [LARGE SCALE GENOMIC DNA]</scope>
    <source>
        <strain evidence="1 2">DSM 23711</strain>
    </source>
</reference>
<protein>
    <recommendedName>
        <fullName evidence="3">DUF2711 family protein</fullName>
    </recommendedName>
</protein>
<gene>
    <name evidence="1" type="ORF">JOC48_002879</name>
</gene>
<evidence type="ECO:0000313" key="2">
    <source>
        <dbReference type="Proteomes" id="UP001296943"/>
    </source>
</evidence>
<dbReference type="InterPro" id="IPR024250">
    <property type="entry name" value="DUF2711"/>
</dbReference>
<dbReference type="Proteomes" id="UP001296943">
    <property type="component" value="Unassembled WGS sequence"/>
</dbReference>
<dbReference type="RefSeq" id="WP_338024320.1">
    <property type="nucleotide sequence ID" value="NZ_JAFBDR010000016.1"/>
</dbReference>
<name>A0ABS2N2K9_9BACI</name>
<dbReference type="EMBL" id="JAFBDR010000016">
    <property type="protein sequence ID" value="MBM7572376.1"/>
    <property type="molecule type" value="Genomic_DNA"/>
</dbReference>
<dbReference type="Pfam" id="PF10924">
    <property type="entry name" value="DUF2711"/>
    <property type="match status" value="1"/>
</dbReference>
<comment type="caution">
    <text evidence="1">The sequence shown here is derived from an EMBL/GenBank/DDBJ whole genome shotgun (WGS) entry which is preliminary data.</text>
</comment>
<keyword evidence="2" id="KW-1185">Reference proteome</keyword>
<evidence type="ECO:0008006" key="3">
    <source>
        <dbReference type="Google" id="ProtNLM"/>
    </source>
</evidence>
<evidence type="ECO:0000313" key="1">
    <source>
        <dbReference type="EMBL" id="MBM7572376.1"/>
    </source>
</evidence>
<sequence>MKKQIKQKGESLMLDYIWLDDNSPILDQLPHNFTSAAILLHPFVQMPMGWGQNKRENEHIYPTDEEILKYGKPVSWDAIINKSKLSTYEELAVALKTSIAALRREYAREDLADKLKSSMESDLYYLDEDFPTVFLVNDLLNLLSSKGAKKLSYSDPILDKRGNIELKNLNALGVSELSLKEVMITDENMDFSFMNVYDSFITIIMAKGNDINNIVSSINLEAIVCSKNTYINWYSKA</sequence>
<organism evidence="1 2">
    <name type="scientific">Aquibacillus albus</name>
    <dbReference type="NCBI Taxonomy" id="1168171"/>
    <lineage>
        <taxon>Bacteria</taxon>
        <taxon>Bacillati</taxon>
        <taxon>Bacillota</taxon>
        <taxon>Bacilli</taxon>
        <taxon>Bacillales</taxon>
        <taxon>Bacillaceae</taxon>
        <taxon>Aquibacillus</taxon>
    </lineage>
</organism>
<accession>A0ABS2N2K9</accession>
<proteinExistence type="predicted"/>